<sequence length="848" mass="93418">MKVNGSYTSVVRGVSQQVPQDRYPGQSFEQINFLSDPVRGLARRHGSKRLVEVARSGDHTQFLEDVEDTARTRVYTMDYRGDTYDFIYRPTAAQPGVDAKRNFLFCFGKKVPRHIPVVTQAEDAVATQVAQGGVSAITSVGRYVLVAGQTVRPGYDVETPWANTQRYACVQVRAGAYARTYTVTVTVGGTSFSASYKTMTSAYPGVLDTSDIAYSDPEYSKKVTDRNNAYTTALNQWVADATQDITPQNIADKLRAALITARPSGMPLTIETRGNNIILNHTGGGAVDIKATDSGDGTSIRDTARVVRAVNQVGDFHWVGKVVKVHPTKADASDALYLRAVAVAAGEAGWAEVRWVETAGVIQKPKNVFLMGFIKNDTFYLASTAAILQTISGEGGHPTFANSEAGDEDTVPPPGFIGNRIDYMGLFQDRLMIVSGSTIFMSRTGDYFNWYPSTRVAQDDSDPIEMYALGSEGDVIVSGVTYDRNLTLFGQRFQYVISGRNAITPTNASVVVQSAHENSVDAFPVNSGNLVFFTKYRNRMTTAHQLQIGLVADSPEAYEISRALDTYIKGRPVEIAANTSPDVVVLRTDTQRRSLYVYAYMDTAGNQERLFDSWSRFDYHEEMGALIGVSVHEGSLRLYWLREGRTEAGAYQAAVVCDEQSLESETSETPYLDSWTAHNQSQIVLPSSDTAYGYAFTSNTPQGMLGVTHNRLHELDTYPDKSQLREGYLFESLVTPTNPYMRDRNDKVITTGRLTLGRILVSVNETGGMYADVEVRGTQRTVVNFSGRLTGRSSNRVGVSPVGSTIIPIPIAQDSADCKFTIRSRTWLPLTIVAMEWVGQYFQNSRRV</sequence>
<dbReference type="Proteomes" id="UP000225023">
    <property type="component" value="Segment"/>
</dbReference>
<keyword evidence="2" id="KW-1185">Reference proteome</keyword>
<protein>
    <submittedName>
        <fullName evidence="1">Putative tail tubular protein B</fullName>
    </submittedName>
</protein>
<name>A0A1L5C087_9CAUD</name>
<dbReference type="OrthoDB" id="780at10239"/>
<dbReference type="EMBL" id="KX660669">
    <property type="protein sequence ID" value="APL99497.1"/>
    <property type="molecule type" value="Genomic_DNA"/>
</dbReference>
<proteinExistence type="predicted"/>
<organism evidence="1 2">
    <name type="scientific">Aquamicrobium phage P14</name>
    <dbReference type="NCBI Taxonomy" id="1927013"/>
    <lineage>
        <taxon>Viruses</taxon>
        <taxon>Duplodnaviria</taxon>
        <taxon>Heunggongvirae</taxon>
        <taxon>Uroviricota</taxon>
        <taxon>Caudoviricetes</taxon>
        <taxon>Autographivirales</taxon>
        <taxon>Autonotataviridae</taxon>
        <taxon>Aqualcavirus</taxon>
        <taxon>Aqualcavirus P14</taxon>
    </lineage>
</organism>
<dbReference type="InterPro" id="IPR058003">
    <property type="entry name" value="Phage_gp12"/>
</dbReference>
<reference evidence="2" key="1">
    <citation type="journal article" date="2017" name="Genes (Basel)">
        <title>Genome Analysis of a Novel Broad Host Range Proteobacteria Phage Isolated from a Bioreactor Treating Industrial Wastewater.</title>
        <authorList>
            <person name="de Leeuw M."/>
            <person name="Baron M."/>
            <person name="Brenner A."/>
            <person name="Kushmaro A."/>
        </authorList>
    </citation>
    <scope>NUCLEOTIDE SEQUENCE [LARGE SCALE GENOMIC DNA]</scope>
</reference>
<dbReference type="Pfam" id="PF25675">
    <property type="entry name" value="Phage_nozzle"/>
    <property type="match status" value="2"/>
</dbReference>
<gene>
    <name evidence="1" type="ORF">BB738_0390</name>
</gene>
<evidence type="ECO:0000313" key="1">
    <source>
        <dbReference type="EMBL" id="APL99497.1"/>
    </source>
</evidence>
<evidence type="ECO:0000313" key="2">
    <source>
        <dbReference type="Proteomes" id="UP000225023"/>
    </source>
</evidence>
<accession>A0A1L5C087</accession>